<dbReference type="PANTHER" id="PTHR43133:SF60">
    <property type="entry name" value="RNA POLYMERASE SIGMA FACTOR SIGV"/>
    <property type="match status" value="1"/>
</dbReference>
<evidence type="ECO:0000313" key="11">
    <source>
        <dbReference type="Proteomes" id="UP000323393"/>
    </source>
</evidence>
<evidence type="ECO:0000313" key="9">
    <source>
        <dbReference type="EMBL" id="TYS58590.1"/>
    </source>
</evidence>
<gene>
    <name evidence="9" type="ORF">FZC74_12350</name>
    <name evidence="10" type="ORF">FZC75_11665</name>
</gene>
<dbReference type="EMBL" id="VTEU01000004">
    <property type="protein sequence ID" value="TYS58590.1"/>
    <property type="molecule type" value="Genomic_DNA"/>
</dbReference>
<keyword evidence="5 6" id="KW-0804">Transcription</keyword>
<dbReference type="Proteomes" id="UP000324517">
    <property type="component" value="Unassembled WGS sequence"/>
</dbReference>
<dbReference type="PROSITE" id="PS01063">
    <property type="entry name" value="SIGMA70_ECF"/>
    <property type="match status" value="1"/>
</dbReference>
<dbReference type="GO" id="GO:0016987">
    <property type="term" value="F:sigma factor activity"/>
    <property type="evidence" value="ECO:0007669"/>
    <property type="project" value="UniProtKB-KW"/>
</dbReference>
<dbReference type="PANTHER" id="PTHR43133">
    <property type="entry name" value="RNA POLYMERASE ECF-TYPE SIGMA FACTO"/>
    <property type="match status" value="1"/>
</dbReference>
<dbReference type="InterPro" id="IPR014284">
    <property type="entry name" value="RNA_pol_sigma-70_dom"/>
</dbReference>
<dbReference type="Gene3D" id="1.10.1740.10">
    <property type="match status" value="1"/>
</dbReference>
<comment type="caution">
    <text evidence="10">The sequence shown here is derived from an EMBL/GenBank/DDBJ whole genome shotgun (WGS) entry which is preliminary data.</text>
</comment>
<keyword evidence="2 6" id="KW-0805">Transcription regulation</keyword>
<protein>
    <recommendedName>
        <fullName evidence="6">RNA polymerase sigma factor</fullName>
    </recommendedName>
</protein>
<dbReference type="GO" id="GO:0006950">
    <property type="term" value="P:response to stress"/>
    <property type="evidence" value="ECO:0007669"/>
    <property type="project" value="UniProtKB-ARBA"/>
</dbReference>
<dbReference type="Pfam" id="PF08281">
    <property type="entry name" value="Sigma70_r4_2"/>
    <property type="match status" value="1"/>
</dbReference>
<dbReference type="Gene3D" id="1.10.10.10">
    <property type="entry name" value="Winged helix-like DNA-binding domain superfamily/Winged helix DNA-binding domain"/>
    <property type="match status" value="1"/>
</dbReference>
<dbReference type="RefSeq" id="WP_148966098.1">
    <property type="nucleotide sequence ID" value="NZ_JBNIKO010000004.1"/>
</dbReference>
<dbReference type="AlphaFoldDB" id="A0A5D4S5U6"/>
<dbReference type="GO" id="GO:0006352">
    <property type="term" value="P:DNA-templated transcription initiation"/>
    <property type="evidence" value="ECO:0007669"/>
    <property type="project" value="InterPro"/>
</dbReference>
<dbReference type="InterPro" id="IPR007627">
    <property type="entry name" value="RNA_pol_sigma70_r2"/>
</dbReference>
<reference evidence="11 12" key="1">
    <citation type="submission" date="2019-08" db="EMBL/GenBank/DDBJ databases">
        <title>Bacillus genomes from the desert of Cuatro Cienegas, Coahuila.</title>
        <authorList>
            <person name="Olmedo-Alvarez G."/>
        </authorList>
    </citation>
    <scope>NUCLEOTIDE SEQUENCE [LARGE SCALE GENOMIC DNA]</scope>
    <source>
        <strain evidence="9 11">CH88_3T</strain>
        <strain evidence="10 12">CH98b_3T</strain>
    </source>
</reference>
<keyword evidence="3 6" id="KW-0731">Sigma factor</keyword>
<dbReference type="Pfam" id="PF04542">
    <property type="entry name" value="Sigma70_r2"/>
    <property type="match status" value="1"/>
</dbReference>
<feature type="domain" description="RNA polymerase sigma-70 region 2" evidence="7">
    <location>
        <begin position="13"/>
        <end position="76"/>
    </location>
</feature>
<evidence type="ECO:0000256" key="1">
    <source>
        <dbReference type="ARBA" id="ARBA00010641"/>
    </source>
</evidence>
<evidence type="ECO:0000256" key="6">
    <source>
        <dbReference type="RuleBase" id="RU000716"/>
    </source>
</evidence>
<dbReference type="Proteomes" id="UP000323393">
    <property type="component" value="Unassembled WGS sequence"/>
</dbReference>
<keyword evidence="4 6" id="KW-0238">DNA-binding</keyword>
<dbReference type="SUPFAM" id="SSF88659">
    <property type="entry name" value="Sigma3 and sigma4 domains of RNA polymerase sigma factors"/>
    <property type="match status" value="1"/>
</dbReference>
<dbReference type="InterPro" id="IPR013249">
    <property type="entry name" value="RNA_pol_sigma70_r4_t2"/>
</dbReference>
<evidence type="ECO:0000256" key="2">
    <source>
        <dbReference type="ARBA" id="ARBA00023015"/>
    </source>
</evidence>
<evidence type="ECO:0000256" key="4">
    <source>
        <dbReference type="ARBA" id="ARBA00023125"/>
    </source>
</evidence>
<organism evidence="10 12">
    <name type="scientific">Sutcliffiella horikoshii</name>
    <dbReference type="NCBI Taxonomy" id="79883"/>
    <lineage>
        <taxon>Bacteria</taxon>
        <taxon>Bacillati</taxon>
        <taxon>Bacillota</taxon>
        <taxon>Bacilli</taxon>
        <taxon>Bacillales</taxon>
        <taxon>Bacillaceae</taxon>
        <taxon>Sutcliffiella</taxon>
    </lineage>
</organism>
<sequence>MSIYKENEIEEWYSQYHQTIFKYIILMVKDSQQAEDLTQETFLRAYKHHHTYKRDSSPKTWLFRIAHNTTVDHLRKMKPIRLFQQVFQKEQSASSEDIVILKENSRELYEALNNLKVSYKQVIILRKIKGFSILETAHILDWSESKVKSTLFRAMQTLEEKMKGEVNYDEKQVRR</sequence>
<proteinExistence type="inferred from homology"/>
<feature type="domain" description="RNA polymerase sigma factor 70 region 4 type 2" evidence="8">
    <location>
        <begin position="106"/>
        <end position="158"/>
    </location>
</feature>
<dbReference type="SUPFAM" id="SSF88946">
    <property type="entry name" value="Sigma2 domain of RNA polymerase sigma factors"/>
    <property type="match status" value="1"/>
</dbReference>
<evidence type="ECO:0000259" key="8">
    <source>
        <dbReference type="Pfam" id="PF08281"/>
    </source>
</evidence>
<dbReference type="InterPro" id="IPR036388">
    <property type="entry name" value="WH-like_DNA-bd_sf"/>
</dbReference>
<evidence type="ECO:0000256" key="5">
    <source>
        <dbReference type="ARBA" id="ARBA00023163"/>
    </source>
</evidence>
<accession>A0A5D4S5U6</accession>
<comment type="similarity">
    <text evidence="1 6">Belongs to the sigma-70 factor family. ECF subfamily.</text>
</comment>
<dbReference type="InterPro" id="IPR013325">
    <property type="entry name" value="RNA_pol_sigma_r2"/>
</dbReference>
<evidence type="ECO:0000313" key="12">
    <source>
        <dbReference type="Proteomes" id="UP000324517"/>
    </source>
</evidence>
<dbReference type="GO" id="GO:0003677">
    <property type="term" value="F:DNA binding"/>
    <property type="evidence" value="ECO:0007669"/>
    <property type="project" value="UniProtKB-KW"/>
</dbReference>
<dbReference type="InterPro" id="IPR039425">
    <property type="entry name" value="RNA_pol_sigma-70-like"/>
</dbReference>
<dbReference type="NCBIfam" id="TIGR02937">
    <property type="entry name" value="sigma70-ECF"/>
    <property type="match status" value="1"/>
</dbReference>
<dbReference type="InterPro" id="IPR013324">
    <property type="entry name" value="RNA_pol_sigma_r3/r4-like"/>
</dbReference>
<dbReference type="InterPro" id="IPR000838">
    <property type="entry name" value="RNA_pol_sigma70_ECF_CS"/>
</dbReference>
<name>A0A5D4S5U6_9BACI</name>
<dbReference type="CDD" id="cd06171">
    <property type="entry name" value="Sigma70_r4"/>
    <property type="match status" value="1"/>
</dbReference>
<evidence type="ECO:0000313" key="10">
    <source>
        <dbReference type="EMBL" id="TYS71812.1"/>
    </source>
</evidence>
<evidence type="ECO:0000256" key="3">
    <source>
        <dbReference type="ARBA" id="ARBA00023082"/>
    </source>
</evidence>
<dbReference type="OrthoDB" id="306910at2"/>
<evidence type="ECO:0000259" key="7">
    <source>
        <dbReference type="Pfam" id="PF04542"/>
    </source>
</evidence>
<dbReference type="EMBL" id="VTET01000005">
    <property type="protein sequence ID" value="TYS71812.1"/>
    <property type="molecule type" value="Genomic_DNA"/>
</dbReference>